<keyword evidence="2" id="KW-0255">Endonuclease</keyword>
<sequence length="190" mass="21598">MTTLAIKIPRINHAQFWEICQVNQDLRLELTATGEVIAMSPTYSWTGQQNSGLTAQLWNWNESTELGFVFDSSTGFTLLNGAVRSPDAAWIISDRWKSLTEEQQRHEFSPIAPDFVVELRSSSDDLETLHAKMEEYMENGVKLGWLIDPQKRQVEIYRIGQPTEILQVPSTLSENEVLPGFSLDLVKVWG</sequence>
<dbReference type="PANTHER" id="PTHR34107:SF7">
    <property type="entry name" value="SLR2092 PROTEIN"/>
    <property type="match status" value="1"/>
</dbReference>
<keyword evidence="2" id="KW-0540">Nuclease</keyword>
<dbReference type="PANTHER" id="PTHR34107">
    <property type="entry name" value="SLL0198 PROTEIN-RELATED"/>
    <property type="match status" value="1"/>
</dbReference>
<proteinExistence type="predicted"/>
<keyword evidence="3" id="KW-1185">Reference proteome</keyword>
<protein>
    <submittedName>
        <fullName evidence="2">Uma2 family endonuclease</fullName>
    </submittedName>
</protein>
<dbReference type="Gene3D" id="3.90.1570.10">
    <property type="entry name" value="tt1808, chain A"/>
    <property type="match status" value="1"/>
</dbReference>
<dbReference type="Pfam" id="PF05685">
    <property type="entry name" value="Uma2"/>
    <property type="match status" value="1"/>
</dbReference>
<feature type="domain" description="Putative restriction endonuclease" evidence="1">
    <location>
        <begin position="15"/>
        <end position="185"/>
    </location>
</feature>
<dbReference type="RefSeq" id="WP_161826343.1">
    <property type="nucleotide sequence ID" value="NZ_WVIC01000034.1"/>
</dbReference>
<dbReference type="AlphaFoldDB" id="A0A8K2A977"/>
<dbReference type="CDD" id="cd06260">
    <property type="entry name" value="DUF820-like"/>
    <property type="match status" value="1"/>
</dbReference>
<gene>
    <name evidence="2" type="ORF">GS597_15415</name>
</gene>
<dbReference type="GO" id="GO:0004519">
    <property type="term" value="F:endonuclease activity"/>
    <property type="evidence" value="ECO:0007669"/>
    <property type="project" value="UniProtKB-KW"/>
</dbReference>
<evidence type="ECO:0000313" key="3">
    <source>
        <dbReference type="Proteomes" id="UP000607397"/>
    </source>
</evidence>
<keyword evidence="2" id="KW-0378">Hydrolase</keyword>
<organism evidence="2 3">
    <name type="scientific">Petrachloros mirabilis ULC683</name>
    <dbReference type="NCBI Taxonomy" id="2781853"/>
    <lineage>
        <taxon>Bacteria</taxon>
        <taxon>Bacillati</taxon>
        <taxon>Cyanobacteriota</taxon>
        <taxon>Cyanophyceae</taxon>
        <taxon>Synechococcales</taxon>
        <taxon>Petrachlorosaceae</taxon>
        <taxon>Petrachloros</taxon>
        <taxon>Petrachloros mirabilis</taxon>
    </lineage>
</organism>
<accession>A0A8K2A977</accession>
<evidence type="ECO:0000259" key="1">
    <source>
        <dbReference type="Pfam" id="PF05685"/>
    </source>
</evidence>
<dbReference type="EMBL" id="WVIC01000034">
    <property type="protein sequence ID" value="NCJ07870.1"/>
    <property type="molecule type" value="Genomic_DNA"/>
</dbReference>
<comment type="caution">
    <text evidence="2">The sequence shown here is derived from an EMBL/GenBank/DDBJ whole genome shotgun (WGS) entry which is preliminary data.</text>
</comment>
<evidence type="ECO:0000313" key="2">
    <source>
        <dbReference type="EMBL" id="NCJ07870.1"/>
    </source>
</evidence>
<dbReference type="Proteomes" id="UP000607397">
    <property type="component" value="Unassembled WGS sequence"/>
</dbReference>
<dbReference type="InterPro" id="IPR011335">
    <property type="entry name" value="Restrct_endonuc-II-like"/>
</dbReference>
<dbReference type="InterPro" id="IPR012296">
    <property type="entry name" value="Nuclease_put_TT1808"/>
</dbReference>
<reference evidence="2" key="1">
    <citation type="submission" date="2019-12" db="EMBL/GenBank/DDBJ databases">
        <title>High-Quality draft genome sequences of three cyanobacteria isolated from the limestone walls of the Old Cathedral of Coimbra.</title>
        <authorList>
            <person name="Tiago I."/>
            <person name="Soares F."/>
            <person name="Portugal A."/>
        </authorList>
    </citation>
    <scope>NUCLEOTIDE SEQUENCE [LARGE SCALE GENOMIC DNA]</scope>
    <source>
        <strain evidence="2">C</strain>
    </source>
</reference>
<dbReference type="InterPro" id="IPR008538">
    <property type="entry name" value="Uma2"/>
</dbReference>
<dbReference type="SUPFAM" id="SSF52980">
    <property type="entry name" value="Restriction endonuclease-like"/>
    <property type="match status" value="1"/>
</dbReference>
<name>A0A8K2A977_9CYAN</name>